<accession>A0A0H4WXS3</accession>
<proteinExistence type="predicted"/>
<feature type="region of interest" description="Disordered" evidence="1">
    <location>
        <begin position="83"/>
        <end position="147"/>
    </location>
</feature>
<organism evidence="2 3">
    <name type="scientific">Pseudomyxococcus hansupus</name>
    <dbReference type="NCBI Taxonomy" id="1297742"/>
    <lineage>
        <taxon>Bacteria</taxon>
        <taxon>Pseudomonadati</taxon>
        <taxon>Myxococcota</taxon>
        <taxon>Myxococcia</taxon>
        <taxon>Myxococcales</taxon>
        <taxon>Cystobacterineae</taxon>
        <taxon>Myxococcaceae</taxon>
        <taxon>Pseudomyxococcus</taxon>
    </lineage>
</organism>
<sequence length="147" mass="16052">MREEIDGYLMGFEEALAEGRVRVDNPTDFNTMVRLKEFVQGGADSRQELHASFSLEGLQARHAQALRAARETTTAVRGEVDAEVVTSSDDEVLDTASSESPNDDTLVDPPIAVTPPADPLETPLQDSLGDGEHRLTVEVHRPVEPRS</sequence>
<evidence type="ECO:0000313" key="3">
    <source>
        <dbReference type="Proteomes" id="UP000009026"/>
    </source>
</evidence>
<dbReference type="PATRIC" id="fig|1297742.4.peg.5192"/>
<gene>
    <name evidence="2" type="ORF">A176_005123</name>
</gene>
<feature type="compositionally biased region" description="Basic and acidic residues" evidence="1">
    <location>
        <begin position="130"/>
        <end position="147"/>
    </location>
</feature>
<reference evidence="2 3" key="1">
    <citation type="journal article" date="2016" name="PLoS ONE">
        <title>Complete Genome Sequence and Comparative Genomics of a Novel Myxobacterium Myxococcus hansupus.</title>
        <authorList>
            <person name="Sharma G."/>
            <person name="Narwani T."/>
            <person name="Subramanian S."/>
        </authorList>
    </citation>
    <scope>NUCLEOTIDE SEQUENCE [LARGE SCALE GENOMIC DNA]</scope>
    <source>
        <strain evidence="3">mixupus</strain>
    </source>
</reference>
<evidence type="ECO:0000256" key="1">
    <source>
        <dbReference type="SAM" id="MobiDB-lite"/>
    </source>
</evidence>
<dbReference type="EMBL" id="CP012109">
    <property type="protein sequence ID" value="AKQ68211.1"/>
    <property type="molecule type" value="Genomic_DNA"/>
</dbReference>
<protein>
    <submittedName>
        <fullName evidence="2">AT hook motif domain protein</fullName>
    </submittedName>
</protein>
<keyword evidence="3" id="KW-1185">Reference proteome</keyword>
<dbReference type="Proteomes" id="UP000009026">
    <property type="component" value="Chromosome"/>
</dbReference>
<evidence type="ECO:0000313" key="2">
    <source>
        <dbReference type="EMBL" id="AKQ68211.1"/>
    </source>
</evidence>
<dbReference type="KEGG" id="mym:A176_005123"/>
<name>A0A0H4WXS3_9BACT</name>
<dbReference type="AlphaFoldDB" id="A0A0H4WXS3"/>